<feature type="compositionally biased region" description="Basic and acidic residues" evidence="1">
    <location>
        <begin position="535"/>
        <end position="548"/>
    </location>
</feature>
<keyword evidence="4" id="KW-1185">Reference proteome</keyword>
<evidence type="ECO:0000313" key="4">
    <source>
        <dbReference type="Proteomes" id="UP000078492"/>
    </source>
</evidence>
<feature type="region of interest" description="Disordered" evidence="1">
    <location>
        <begin position="437"/>
        <end position="599"/>
    </location>
</feature>
<evidence type="ECO:0000259" key="2">
    <source>
        <dbReference type="SMART" id="SM00343"/>
    </source>
</evidence>
<dbReference type="AlphaFoldDB" id="A0A151J4U3"/>
<feature type="compositionally biased region" description="Basic residues" evidence="1">
    <location>
        <begin position="586"/>
        <end position="596"/>
    </location>
</feature>
<dbReference type="STRING" id="471704.A0A151J4U3"/>
<dbReference type="EMBL" id="KQ980082">
    <property type="protein sequence ID" value="KYN17799.1"/>
    <property type="molecule type" value="Genomic_DNA"/>
</dbReference>
<feature type="region of interest" description="Disordered" evidence="1">
    <location>
        <begin position="1"/>
        <end position="72"/>
    </location>
</feature>
<feature type="region of interest" description="Disordered" evidence="1">
    <location>
        <begin position="673"/>
        <end position="700"/>
    </location>
</feature>
<feature type="domain" description="CCHC-type" evidence="2">
    <location>
        <begin position="904"/>
        <end position="921"/>
    </location>
</feature>
<proteinExistence type="predicted"/>
<accession>A0A151J4U3</accession>
<organism evidence="3 4">
    <name type="scientific">Trachymyrmex cornetzi</name>
    <dbReference type="NCBI Taxonomy" id="471704"/>
    <lineage>
        <taxon>Eukaryota</taxon>
        <taxon>Metazoa</taxon>
        <taxon>Ecdysozoa</taxon>
        <taxon>Arthropoda</taxon>
        <taxon>Hexapoda</taxon>
        <taxon>Insecta</taxon>
        <taxon>Pterygota</taxon>
        <taxon>Neoptera</taxon>
        <taxon>Endopterygota</taxon>
        <taxon>Hymenoptera</taxon>
        <taxon>Apocrita</taxon>
        <taxon>Aculeata</taxon>
        <taxon>Formicoidea</taxon>
        <taxon>Formicidae</taxon>
        <taxon>Myrmicinae</taxon>
        <taxon>Trachymyrmex</taxon>
    </lineage>
</organism>
<dbReference type="InterPro" id="IPR001878">
    <property type="entry name" value="Znf_CCHC"/>
</dbReference>
<protein>
    <recommendedName>
        <fullName evidence="2">CCHC-type domain-containing protein</fullName>
    </recommendedName>
</protein>
<feature type="compositionally biased region" description="Basic and acidic residues" evidence="1">
    <location>
        <begin position="470"/>
        <end position="488"/>
    </location>
</feature>
<evidence type="ECO:0000313" key="3">
    <source>
        <dbReference type="EMBL" id="KYN17799.1"/>
    </source>
</evidence>
<feature type="compositionally biased region" description="Basic and acidic residues" evidence="1">
    <location>
        <begin position="951"/>
        <end position="968"/>
    </location>
</feature>
<feature type="compositionally biased region" description="Basic residues" evidence="1">
    <location>
        <begin position="251"/>
        <end position="261"/>
    </location>
</feature>
<dbReference type="GO" id="GO:0008270">
    <property type="term" value="F:zinc ion binding"/>
    <property type="evidence" value="ECO:0007669"/>
    <property type="project" value="InterPro"/>
</dbReference>
<gene>
    <name evidence="3" type="ORF">ALC57_09903</name>
</gene>
<feature type="non-terminal residue" evidence="3">
    <location>
        <position position="1"/>
    </location>
</feature>
<dbReference type="Proteomes" id="UP000078492">
    <property type="component" value="Unassembled WGS sequence"/>
</dbReference>
<feature type="region of interest" description="Disordered" evidence="1">
    <location>
        <begin position="86"/>
        <end position="112"/>
    </location>
</feature>
<feature type="region of interest" description="Disordered" evidence="1">
    <location>
        <begin position="201"/>
        <end position="272"/>
    </location>
</feature>
<sequence length="995" mass="106841">GDEPGGIVGEPPGRITRRQINNDDMDNDKEESRQGFGTLPRFPGGTVPAPGRSTPAASGPGESCEGLAVGLPTGSTAEHATVREDIGEGGGTLDEGKVPSTSAEAGAKMETTPKIQRKELRLQLQRTNVAAITANTSMVGLAGKVPTSARGAAPLPRRGRPRAVKYPKETRIRVVEGEIVNSPIAESASVGTPVFSGSGRGIEIGEAASSPASVIEVDSEPEESTGGEPTPSISVEDTEEGLSSSFEYVPRKGKKRGRKPKGMNCPGSHALSRLGSKRMDFEDDELDREDFFKLSKRGGHGMKRRKGLVECELDDRLSSHQKDAIEEVTALFPQMSPKSIMAETLRVLETAGEAERRTQSMKGDLRRQIKVGVNVAKIAVQKLVEEIVKGTGPRDEIRANNLALEKEIIKLRREVDTLRRERTTMREQINALQNTVQEMRDRRDRHSRSILSPGEETRDEGSPIRTRGRDRRERSTRSRDVDSDKEMENLPPAYRPSIGGVRRRLEDRPTHLTKVNEKGQIVLGPRETGGTSLKKRGDTYAEKARSGVKEGIGGGDGPGDNRDREIPSPSVEYPVDGEAWAEAKSKKARKRMRKKEKAGMISDANVNTETRDKRLRKKEGASAALDANAEVRVGRDAVPPPVARGAVTGVRRAGAVIGAASVGARNGALRGPTPTGVVNCPRAVGSGGAKSRPPPARDNRFRAPRTAAVLIKCAENENRPDGTTYAGVMRLARSKISLDDLSITNTRIRKAQAGGLLIEIPGGEEAGAKAEALVSRLKGVLADSEYKDGVQVVRPMRRAEVRLVDIDQSVTAEEVAEAVARSGQSQVADIRVGPLRPGRGGLNAVWVQCPLMCANKLLGEGRLRVGWTMAGVVPLAKRRLQCFRCFAVGHTRANCQSHIDRTAWCFQCGGDDGHKAAGCRRPPKCPVCSGRGLPSGHRAGAGECVPYNGPGRKDKEVGAVVTNEKDGDNGANRGAPTPTPSEGSRDTELMETCDG</sequence>
<dbReference type="GO" id="GO:0003676">
    <property type="term" value="F:nucleic acid binding"/>
    <property type="evidence" value="ECO:0007669"/>
    <property type="project" value="InterPro"/>
</dbReference>
<dbReference type="InterPro" id="IPR036875">
    <property type="entry name" value="Znf_CCHC_sf"/>
</dbReference>
<evidence type="ECO:0000256" key="1">
    <source>
        <dbReference type="SAM" id="MobiDB-lite"/>
    </source>
</evidence>
<dbReference type="SUPFAM" id="SSF57756">
    <property type="entry name" value="Retrovirus zinc finger-like domains"/>
    <property type="match status" value="1"/>
</dbReference>
<dbReference type="SMART" id="SM00343">
    <property type="entry name" value="ZnF_C2HC"/>
    <property type="match status" value="2"/>
</dbReference>
<feature type="region of interest" description="Disordered" evidence="1">
    <location>
        <begin position="949"/>
        <end position="995"/>
    </location>
</feature>
<feature type="domain" description="CCHC-type" evidence="2">
    <location>
        <begin position="881"/>
        <end position="897"/>
    </location>
</feature>
<reference evidence="3 4" key="1">
    <citation type="submission" date="2015-09" db="EMBL/GenBank/DDBJ databases">
        <title>Trachymyrmex cornetzi WGS genome.</title>
        <authorList>
            <person name="Nygaard S."/>
            <person name="Hu H."/>
            <person name="Boomsma J."/>
            <person name="Zhang G."/>
        </authorList>
    </citation>
    <scope>NUCLEOTIDE SEQUENCE [LARGE SCALE GENOMIC DNA]</scope>
    <source>
        <strain evidence="3">Tcor2-1</strain>
        <tissue evidence="3">Whole body</tissue>
    </source>
</reference>
<name>A0A151J4U3_9HYME</name>
<feature type="compositionally biased region" description="Basic and acidic residues" evidence="1">
    <location>
        <begin position="503"/>
        <end position="517"/>
    </location>
</feature>